<evidence type="ECO:0000313" key="4">
    <source>
        <dbReference type="EMBL" id="PZA19434.1"/>
    </source>
</evidence>
<reference evidence="4 5" key="1">
    <citation type="submission" date="2018-06" db="EMBL/GenBank/DDBJ databases">
        <title>Draft genome sequence of Modestobacter versicolor CP153-2.</title>
        <authorList>
            <person name="Gundlapally S.R."/>
        </authorList>
    </citation>
    <scope>NUCLEOTIDE SEQUENCE [LARGE SCALE GENOMIC DNA]</scope>
    <source>
        <strain evidence="4 5">CP153-2</strain>
    </source>
</reference>
<dbReference type="PROSITE" id="PS50943">
    <property type="entry name" value="HTH_CROC1"/>
    <property type="match status" value="1"/>
</dbReference>
<organism evidence="4 5">
    <name type="scientific">Modestobacter versicolor</name>
    <dbReference type="NCBI Taxonomy" id="429133"/>
    <lineage>
        <taxon>Bacteria</taxon>
        <taxon>Bacillati</taxon>
        <taxon>Actinomycetota</taxon>
        <taxon>Actinomycetes</taxon>
        <taxon>Geodermatophilales</taxon>
        <taxon>Geodermatophilaceae</taxon>
        <taxon>Modestobacter</taxon>
    </lineage>
</organism>
<dbReference type="AlphaFoldDB" id="A0A323V3Z9"/>
<evidence type="ECO:0000313" key="3">
    <source>
        <dbReference type="EMBL" id="MBB3676863.1"/>
    </source>
</evidence>
<dbReference type="CDD" id="cd00093">
    <property type="entry name" value="HTH_XRE"/>
    <property type="match status" value="1"/>
</dbReference>
<dbReference type="Gene3D" id="1.10.260.40">
    <property type="entry name" value="lambda repressor-like DNA-binding domains"/>
    <property type="match status" value="1"/>
</dbReference>
<reference evidence="3 6" key="2">
    <citation type="submission" date="2020-08" db="EMBL/GenBank/DDBJ databases">
        <title>Sequencing the genomes of 1000 actinobacteria strains.</title>
        <authorList>
            <person name="Klenk H.-P."/>
        </authorList>
    </citation>
    <scope>NUCLEOTIDE SEQUENCE [LARGE SCALE GENOMIC DNA]</scope>
    <source>
        <strain evidence="3 6">DSM 16678</strain>
    </source>
</reference>
<feature type="region of interest" description="Disordered" evidence="1">
    <location>
        <begin position="130"/>
        <end position="157"/>
    </location>
</feature>
<evidence type="ECO:0000256" key="1">
    <source>
        <dbReference type="SAM" id="MobiDB-lite"/>
    </source>
</evidence>
<accession>A0A323V3Z9</accession>
<sequence length="226" mass="24859">MAQDPSEAAAVGALLRRIRRAADCSQRELAKRLGISATAVAQTETGVRDLPASVLAKAAGLAGLRLGLVDGDGHEVTGMAPGAVRDRAGRHFPAHLDVRHGDVDWWHGEERYSRERPRYTFDRGRRLRDQWRDHSGTPPDHQLPQPGDALEDRAEARRDAAVARRRALGDELAAERRRLGVRSEDWAPTCSCPAGCDELLFSEAPLTPRQQAVPHLEDCPCRCDVS</sequence>
<dbReference type="EMBL" id="QKNV01000337">
    <property type="protein sequence ID" value="PZA19434.1"/>
    <property type="molecule type" value="Genomic_DNA"/>
</dbReference>
<dbReference type="SUPFAM" id="SSF47413">
    <property type="entry name" value="lambda repressor-like DNA-binding domains"/>
    <property type="match status" value="1"/>
</dbReference>
<dbReference type="SMART" id="SM00530">
    <property type="entry name" value="HTH_XRE"/>
    <property type="match status" value="1"/>
</dbReference>
<dbReference type="EMBL" id="JACIBU010000001">
    <property type="protein sequence ID" value="MBB3676863.1"/>
    <property type="molecule type" value="Genomic_DNA"/>
</dbReference>
<dbReference type="GO" id="GO:0003677">
    <property type="term" value="F:DNA binding"/>
    <property type="evidence" value="ECO:0007669"/>
    <property type="project" value="InterPro"/>
</dbReference>
<name>A0A323V3Z9_9ACTN</name>
<dbReference type="RefSeq" id="WP_110554108.1">
    <property type="nucleotide sequence ID" value="NZ_JACIBU010000001.1"/>
</dbReference>
<evidence type="ECO:0000313" key="5">
    <source>
        <dbReference type="Proteomes" id="UP000247602"/>
    </source>
</evidence>
<dbReference type="Pfam" id="PF13560">
    <property type="entry name" value="HTH_31"/>
    <property type="match status" value="1"/>
</dbReference>
<protein>
    <submittedName>
        <fullName evidence="3">Transcriptional regulator with XRE-family HTH domain</fullName>
    </submittedName>
</protein>
<keyword evidence="5" id="KW-1185">Reference proteome</keyword>
<feature type="domain" description="HTH cro/C1-type" evidence="2">
    <location>
        <begin position="15"/>
        <end position="69"/>
    </location>
</feature>
<dbReference type="InterPro" id="IPR010982">
    <property type="entry name" value="Lambda_DNA-bd_dom_sf"/>
</dbReference>
<evidence type="ECO:0000259" key="2">
    <source>
        <dbReference type="PROSITE" id="PS50943"/>
    </source>
</evidence>
<dbReference type="Proteomes" id="UP000247602">
    <property type="component" value="Unassembled WGS sequence"/>
</dbReference>
<proteinExistence type="predicted"/>
<dbReference type="Proteomes" id="UP000580718">
    <property type="component" value="Unassembled WGS sequence"/>
</dbReference>
<gene>
    <name evidence="4" type="ORF">DMO24_20740</name>
    <name evidence="3" type="ORF">FHX36_002598</name>
</gene>
<comment type="caution">
    <text evidence="4">The sequence shown here is derived from an EMBL/GenBank/DDBJ whole genome shotgun (WGS) entry which is preliminary data.</text>
</comment>
<evidence type="ECO:0000313" key="6">
    <source>
        <dbReference type="Proteomes" id="UP000580718"/>
    </source>
</evidence>
<dbReference type="OrthoDB" id="3383514at2"/>
<dbReference type="InterPro" id="IPR001387">
    <property type="entry name" value="Cro/C1-type_HTH"/>
</dbReference>